<evidence type="ECO:0000256" key="1">
    <source>
        <dbReference type="SAM" id="Coils"/>
    </source>
</evidence>
<sequence>MGEKYTQRFGAAGDSLKLAPHLRKRATQPIAETSSTQAQSTSGAPAPETIPEHETTQAPAFNSATTKTAVGAIPASSFTTYNQNFLKQIGGKCADKLPPASAIQAMFLYEMQRETEAEKLFHAQMFELARAEDHTHVQDRRIKELETRLVQLERKMAARDVDERIATSNVRLNAHQEKLNACSGRLGRAEQKLATVDQRLEELKKSQEDAALAAATAASTPEITLSNTHSEDMATMKEEINVLFDDRDGILSMVKEVKENVARLDLNIKQLSVQRSSTNSSPASTHRIPIKNPNGDLVELSVPKGSSFSLKDNRGPVQSFQPGKQWGV</sequence>
<dbReference type="Gene3D" id="1.20.5.340">
    <property type="match status" value="1"/>
</dbReference>
<organism evidence="3 4">
    <name type="scientific">Pseudocercospora fuligena</name>
    <dbReference type="NCBI Taxonomy" id="685502"/>
    <lineage>
        <taxon>Eukaryota</taxon>
        <taxon>Fungi</taxon>
        <taxon>Dikarya</taxon>
        <taxon>Ascomycota</taxon>
        <taxon>Pezizomycotina</taxon>
        <taxon>Dothideomycetes</taxon>
        <taxon>Dothideomycetidae</taxon>
        <taxon>Mycosphaerellales</taxon>
        <taxon>Mycosphaerellaceae</taxon>
        <taxon>Pseudocercospora</taxon>
    </lineage>
</organism>
<gene>
    <name evidence="3" type="ORF">HII31_09598</name>
</gene>
<proteinExistence type="predicted"/>
<feature type="coiled-coil region" evidence="1">
    <location>
        <begin position="135"/>
        <end position="206"/>
    </location>
</feature>
<evidence type="ECO:0000313" key="3">
    <source>
        <dbReference type="EMBL" id="KAF7189176.1"/>
    </source>
</evidence>
<comment type="caution">
    <text evidence="3">The sequence shown here is derived from an EMBL/GenBank/DDBJ whole genome shotgun (WGS) entry which is preliminary data.</text>
</comment>
<name>A0A8H6RDM4_9PEZI</name>
<feature type="compositionally biased region" description="Polar residues" evidence="2">
    <location>
        <begin position="274"/>
        <end position="284"/>
    </location>
</feature>
<keyword evidence="1" id="KW-0175">Coiled coil</keyword>
<feature type="region of interest" description="Disordered" evidence="2">
    <location>
        <begin position="24"/>
        <end position="59"/>
    </location>
</feature>
<feature type="compositionally biased region" description="Low complexity" evidence="2">
    <location>
        <begin position="33"/>
        <end position="42"/>
    </location>
</feature>
<reference evidence="3" key="1">
    <citation type="submission" date="2020-04" db="EMBL/GenBank/DDBJ databases">
        <title>Draft genome resource of the tomato pathogen Pseudocercospora fuligena.</title>
        <authorList>
            <person name="Zaccaron A."/>
        </authorList>
    </citation>
    <scope>NUCLEOTIDE SEQUENCE</scope>
    <source>
        <strain evidence="3">PF001</strain>
    </source>
</reference>
<accession>A0A8H6RDM4</accession>
<keyword evidence="4" id="KW-1185">Reference proteome</keyword>
<dbReference type="AlphaFoldDB" id="A0A8H6RDM4"/>
<feature type="compositionally biased region" description="Polar residues" evidence="2">
    <location>
        <begin position="304"/>
        <end position="322"/>
    </location>
</feature>
<feature type="region of interest" description="Disordered" evidence="2">
    <location>
        <begin position="274"/>
        <end position="328"/>
    </location>
</feature>
<evidence type="ECO:0000256" key="2">
    <source>
        <dbReference type="SAM" id="MobiDB-lite"/>
    </source>
</evidence>
<evidence type="ECO:0000313" key="4">
    <source>
        <dbReference type="Proteomes" id="UP000660729"/>
    </source>
</evidence>
<dbReference type="OrthoDB" id="3863316at2759"/>
<dbReference type="Proteomes" id="UP000660729">
    <property type="component" value="Unassembled WGS sequence"/>
</dbReference>
<protein>
    <submittedName>
        <fullName evidence="3">Uncharacterized protein</fullName>
    </submittedName>
</protein>
<dbReference type="EMBL" id="JABCIY010000194">
    <property type="protein sequence ID" value="KAF7189176.1"/>
    <property type="molecule type" value="Genomic_DNA"/>
</dbReference>